<dbReference type="InterPro" id="IPR012337">
    <property type="entry name" value="RNaseH-like_sf"/>
</dbReference>
<organism evidence="3 4">
    <name type="scientific">Solanum stoloniferum</name>
    <dbReference type="NCBI Taxonomy" id="62892"/>
    <lineage>
        <taxon>Eukaryota</taxon>
        <taxon>Viridiplantae</taxon>
        <taxon>Streptophyta</taxon>
        <taxon>Embryophyta</taxon>
        <taxon>Tracheophyta</taxon>
        <taxon>Spermatophyta</taxon>
        <taxon>Magnoliopsida</taxon>
        <taxon>eudicotyledons</taxon>
        <taxon>Gunneridae</taxon>
        <taxon>Pentapetalae</taxon>
        <taxon>asterids</taxon>
        <taxon>lamiids</taxon>
        <taxon>Solanales</taxon>
        <taxon>Solanaceae</taxon>
        <taxon>Solanoideae</taxon>
        <taxon>Solaneae</taxon>
        <taxon>Solanum</taxon>
    </lineage>
</organism>
<dbReference type="InterPro" id="IPR002156">
    <property type="entry name" value="RNaseH_domain"/>
</dbReference>
<sequence length="276" mass="31771">MNEDLNLLWIKGLPFKLSYLAWRIWNGKVPVASLMHSWNPTISQDCMCCSIPVEETIEHLFLKSEVAFRIWDHYSRVDGLLGPMINLKQTVRRWWSSNSSYRIQVVFQVVPIVILWCLWKRRNTILHGGSFSERKVSWEINDIILKAIKTRFKRDIGRNSWPDIITDLQGHRNNCSINIVRWIPPPTNWVKCNTDGTSRGNPGPSSAAFCIRDSSGSLMVAKGFKIQDTSNLVAEARAIREGFFFVRSIIYHMSLLKLILWSLYKSWKGGGMSLGV</sequence>
<dbReference type="CDD" id="cd06222">
    <property type="entry name" value="RNase_H_like"/>
    <property type="match status" value="1"/>
</dbReference>
<gene>
    <name evidence="3" type="ORF">AABB24_020379</name>
</gene>
<name>A0ABD2T7T8_9SOLN</name>
<dbReference type="InterPro" id="IPR036397">
    <property type="entry name" value="RNaseH_sf"/>
</dbReference>
<proteinExistence type="predicted"/>
<keyword evidence="4" id="KW-1185">Reference proteome</keyword>
<evidence type="ECO:0000313" key="4">
    <source>
        <dbReference type="Proteomes" id="UP001627284"/>
    </source>
</evidence>
<protein>
    <recommendedName>
        <fullName evidence="5">RNase H type-1 domain-containing protein</fullName>
    </recommendedName>
</protein>
<feature type="domain" description="RNase H type-1" evidence="1">
    <location>
        <begin position="193"/>
        <end position="252"/>
    </location>
</feature>
<dbReference type="SUPFAM" id="SSF53098">
    <property type="entry name" value="Ribonuclease H-like"/>
    <property type="match status" value="1"/>
</dbReference>
<dbReference type="Gene3D" id="3.30.420.10">
    <property type="entry name" value="Ribonuclease H-like superfamily/Ribonuclease H"/>
    <property type="match status" value="1"/>
</dbReference>
<evidence type="ECO:0000259" key="1">
    <source>
        <dbReference type="Pfam" id="PF13456"/>
    </source>
</evidence>
<evidence type="ECO:0008006" key="5">
    <source>
        <dbReference type="Google" id="ProtNLM"/>
    </source>
</evidence>
<dbReference type="Pfam" id="PF13456">
    <property type="entry name" value="RVT_3"/>
    <property type="match status" value="1"/>
</dbReference>
<evidence type="ECO:0000259" key="2">
    <source>
        <dbReference type="Pfam" id="PF13966"/>
    </source>
</evidence>
<comment type="caution">
    <text evidence="3">The sequence shown here is derived from an EMBL/GenBank/DDBJ whole genome shotgun (WGS) entry which is preliminary data.</text>
</comment>
<accession>A0ABD2T7T8</accession>
<dbReference type="AlphaFoldDB" id="A0ABD2T7T8"/>
<dbReference type="InterPro" id="IPR053151">
    <property type="entry name" value="RNase_H-like"/>
</dbReference>
<evidence type="ECO:0000313" key="3">
    <source>
        <dbReference type="EMBL" id="KAL3352310.1"/>
    </source>
</evidence>
<dbReference type="PANTHER" id="PTHR47723:SF24">
    <property type="entry name" value="RNASE H TYPE-1 DOMAIN-CONTAINING PROTEIN"/>
    <property type="match status" value="1"/>
</dbReference>
<feature type="domain" description="Reverse transcriptase zinc-binding" evidence="2">
    <location>
        <begin position="3"/>
        <end position="71"/>
    </location>
</feature>
<dbReference type="InterPro" id="IPR044730">
    <property type="entry name" value="RNase_H-like_dom_plant"/>
</dbReference>
<dbReference type="PANTHER" id="PTHR47723">
    <property type="entry name" value="OS05G0353850 PROTEIN"/>
    <property type="match status" value="1"/>
</dbReference>
<reference evidence="3 4" key="1">
    <citation type="submission" date="2024-05" db="EMBL/GenBank/DDBJ databases">
        <title>De novo assembly of an allotetraploid wild potato.</title>
        <authorList>
            <person name="Hosaka A.J."/>
        </authorList>
    </citation>
    <scope>NUCLEOTIDE SEQUENCE [LARGE SCALE GENOMIC DNA]</scope>
    <source>
        <tissue evidence="3">Young leaves</tissue>
    </source>
</reference>
<dbReference type="Proteomes" id="UP001627284">
    <property type="component" value="Unassembled WGS sequence"/>
</dbReference>
<dbReference type="EMBL" id="JBJKTR010000012">
    <property type="protein sequence ID" value="KAL3352310.1"/>
    <property type="molecule type" value="Genomic_DNA"/>
</dbReference>
<dbReference type="InterPro" id="IPR026960">
    <property type="entry name" value="RVT-Znf"/>
</dbReference>
<dbReference type="Pfam" id="PF13966">
    <property type="entry name" value="zf-RVT"/>
    <property type="match status" value="1"/>
</dbReference>